<gene>
    <name evidence="2" type="ORF">SAMN04488504_12454</name>
</gene>
<feature type="compositionally biased region" description="Gly residues" evidence="1">
    <location>
        <begin position="174"/>
        <end position="185"/>
    </location>
</feature>
<feature type="compositionally biased region" description="Low complexity" evidence="1">
    <location>
        <begin position="164"/>
        <end position="173"/>
    </location>
</feature>
<accession>A0ABY0NAW3</accession>
<feature type="compositionally biased region" description="Basic residues" evidence="1">
    <location>
        <begin position="186"/>
        <end position="198"/>
    </location>
</feature>
<dbReference type="Proteomes" id="UP000198717">
    <property type="component" value="Unassembled WGS sequence"/>
</dbReference>
<proteinExistence type="predicted"/>
<dbReference type="RefSeq" id="WP_244172316.1">
    <property type="nucleotide sequence ID" value="NZ_FNAJ01000024.1"/>
</dbReference>
<feature type="region of interest" description="Disordered" evidence="1">
    <location>
        <begin position="19"/>
        <end position="57"/>
    </location>
</feature>
<feature type="region of interest" description="Disordered" evidence="1">
    <location>
        <begin position="158"/>
        <end position="198"/>
    </location>
</feature>
<name>A0ABY0NAW3_9BACT</name>
<protein>
    <submittedName>
        <fullName evidence="2">Transposase</fullName>
    </submittedName>
</protein>
<dbReference type="EMBL" id="FNAJ01000024">
    <property type="protein sequence ID" value="SDF22444.1"/>
    <property type="molecule type" value="Genomic_DNA"/>
</dbReference>
<evidence type="ECO:0000313" key="2">
    <source>
        <dbReference type="EMBL" id="SDF22444.1"/>
    </source>
</evidence>
<evidence type="ECO:0000256" key="1">
    <source>
        <dbReference type="SAM" id="MobiDB-lite"/>
    </source>
</evidence>
<reference evidence="2 3" key="1">
    <citation type="submission" date="2016-10" db="EMBL/GenBank/DDBJ databases">
        <authorList>
            <person name="Varghese N."/>
            <person name="Submissions S."/>
        </authorList>
    </citation>
    <scope>NUCLEOTIDE SEQUENCE [LARGE SCALE GENOMIC DNA]</scope>
    <source>
        <strain evidence="2 3">DSM 2260</strain>
    </source>
</reference>
<evidence type="ECO:0000313" key="3">
    <source>
        <dbReference type="Proteomes" id="UP000198717"/>
    </source>
</evidence>
<keyword evidence="3" id="KW-1185">Reference proteome</keyword>
<sequence length="198" mass="21574">MATLKRHVFGRRAEKLPTAAAEVRGAASENESKAARDESAKKKCEQRAARKAEEAPAREIRHAVPVEERHGPACDIEDLRPLCRGRTSEVYEYILPRFERQVHVQEVLACACSRGVVTAPPPARVVDRGEYGPGFLAHVVTSNIADATPLHRLDQRVERGGQRGSASRAPAGAGHDGGPAGGGGVRRLRMRRQAQRPR</sequence>
<dbReference type="PANTHER" id="PTHR33678">
    <property type="entry name" value="BLL1576 PROTEIN"/>
    <property type="match status" value="1"/>
</dbReference>
<dbReference type="PANTHER" id="PTHR33678:SF1">
    <property type="entry name" value="BLL1576 PROTEIN"/>
    <property type="match status" value="1"/>
</dbReference>
<comment type="caution">
    <text evidence="2">The sequence shown here is derived from an EMBL/GenBank/DDBJ whole genome shotgun (WGS) entry which is preliminary data.</text>
</comment>
<dbReference type="InterPro" id="IPR052344">
    <property type="entry name" value="Transposase-related"/>
</dbReference>
<organism evidence="2 3">
    <name type="scientific">Myxococcus virescens</name>
    <dbReference type="NCBI Taxonomy" id="83456"/>
    <lineage>
        <taxon>Bacteria</taxon>
        <taxon>Pseudomonadati</taxon>
        <taxon>Myxococcota</taxon>
        <taxon>Myxococcia</taxon>
        <taxon>Myxococcales</taxon>
        <taxon>Cystobacterineae</taxon>
        <taxon>Myxococcaceae</taxon>
        <taxon>Myxococcus</taxon>
    </lineage>
</organism>
<feature type="compositionally biased region" description="Basic and acidic residues" evidence="1">
    <location>
        <begin position="30"/>
        <end position="57"/>
    </location>
</feature>